<dbReference type="Proteomes" id="UP000323876">
    <property type="component" value="Unassembled WGS sequence"/>
</dbReference>
<organism evidence="8 9">
    <name type="scientific">Nocardia colli</name>
    <dbReference type="NCBI Taxonomy" id="2545717"/>
    <lineage>
        <taxon>Bacteria</taxon>
        <taxon>Bacillati</taxon>
        <taxon>Actinomycetota</taxon>
        <taxon>Actinomycetes</taxon>
        <taxon>Mycobacteriales</taxon>
        <taxon>Nocardiaceae</taxon>
        <taxon>Nocardia</taxon>
    </lineage>
</organism>
<evidence type="ECO:0000256" key="3">
    <source>
        <dbReference type="ARBA" id="ARBA00022691"/>
    </source>
</evidence>
<feature type="domain" description="O-methyltransferase dimerisation" evidence="7">
    <location>
        <begin position="60"/>
        <end position="133"/>
    </location>
</feature>
<accession>A0A5N0EGY5</accession>
<keyword evidence="9" id="KW-1185">Reference proteome</keyword>
<protein>
    <submittedName>
        <fullName evidence="8">Methyltransferase</fullName>
    </submittedName>
</protein>
<keyword evidence="2 8" id="KW-0808">Transferase</keyword>
<dbReference type="Pfam" id="PF08100">
    <property type="entry name" value="Dimerisation"/>
    <property type="match status" value="1"/>
</dbReference>
<dbReference type="InterPro" id="IPR001077">
    <property type="entry name" value="COMT_C"/>
</dbReference>
<dbReference type="InterPro" id="IPR036390">
    <property type="entry name" value="WH_DNA-bd_sf"/>
</dbReference>
<sequence length="380" mass="40549">MGSLTSRRFGVSDRRSHRSLQRSPYDNRFVGSTGDSMTTKDTDMPAESAPAPAPVAVMSQMLGGFQVSQALYVIAKLDIATLLDDGPLSLDELARRTGAHAGVLRRLVRTLASIGVFATDGDLVRTTPLGAVLSRRHPASLHAVAHFWMETHYRPFGELLRTARTGETAATYQLGEHFFNWIAADPDRSALQSRAMAEVTAGLRAGMFDSYELPDGAVVADIGGADGAVLLTLLARHPGRRGIVFDLPGVVPTAEARIREAGLADRVVTSGGDFFAEVPEADIYVLAYILHDWDDASALRILGSIAAAAKPGARLLIVEGIVPEGDVAHLTKMVDLTMLAVNTGGERTAAEYRNLLSTAGFTLDSIVNTPSPFSIIEATL</sequence>
<dbReference type="PROSITE" id="PS51683">
    <property type="entry name" value="SAM_OMT_II"/>
    <property type="match status" value="1"/>
</dbReference>
<dbReference type="SUPFAM" id="SSF53335">
    <property type="entry name" value="S-adenosyl-L-methionine-dependent methyltransferases"/>
    <property type="match status" value="1"/>
</dbReference>
<evidence type="ECO:0000256" key="4">
    <source>
        <dbReference type="PIRSR" id="PIRSR005739-1"/>
    </source>
</evidence>
<reference evidence="8 9" key="1">
    <citation type="submission" date="2019-09" db="EMBL/GenBank/DDBJ databases">
        <authorList>
            <person name="Wang X."/>
        </authorList>
    </citation>
    <scope>NUCLEOTIDE SEQUENCE [LARGE SCALE GENOMIC DNA]</scope>
    <source>
        <strain evidence="8 9">CICC 11023</strain>
    </source>
</reference>
<dbReference type="Gene3D" id="3.40.50.150">
    <property type="entry name" value="Vaccinia Virus protein VP39"/>
    <property type="match status" value="1"/>
</dbReference>
<feature type="domain" description="O-methyltransferase C-terminal" evidence="6">
    <location>
        <begin position="171"/>
        <end position="361"/>
    </location>
</feature>
<dbReference type="GO" id="GO:0032259">
    <property type="term" value="P:methylation"/>
    <property type="evidence" value="ECO:0007669"/>
    <property type="project" value="UniProtKB-KW"/>
</dbReference>
<dbReference type="GO" id="GO:0046983">
    <property type="term" value="F:protein dimerization activity"/>
    <property type="evidence" value="ECO:0007669"/>
    <property type="project" value="InterPro"/>
</dbReference>
<evidence type="ECO:0000256" key="1">
    <source>
        <dbReference type="ARBA" id="ARBA00022603"/>
    </source>
</evidence>
<dbReference type="PANTHER" id="PTHR43712">
    <property type="entry name" value="PUTATIVE (AFU_ORTHOLOGUE AFUA_4G14580)-RELATED"/>
    <property type="match status" value="1"/>
</dbReference>
<evidence type="ECO:0000313" key="8">
    <source>
        <dbReference type="EMBL" id="KAA8887375.1"/>
    </source>
</evidence>
<dbReference type="Pfam" id="PF00891">
    <property type="entry name" value="Methyltransf_2"/>
    <property type="match status" value="1"/>
</dbReference>
<keyword evidence="1 8" id="KW-0489">Methyltransferase</keyword>
<feature type="active site" description="Proton acceptor" evidence="4">
    <location>
        <position position="291"/>
    </location>
</feature>
<dbReference type="OrthoDB" id="4145676at2"/>
<evidence type="ECO:0000256" key="2">
    <source>
        <dbReference type="ARBA" id="ARBA00022679"/>
    </source>
</evidence>
<evidence type="ECO:0000313" key="9">
    <source>
        <dbReference type="Proteomes" id="UP000323876"/>
    </source>
</evidence>
<dbReference type="AlphaFoldDB" id="A0A5N0EGY5"/>
<comment type="caution">
    <text evidence="8">The sequence shown here is derived from an EMBL/GenBank/DDBJ whole genome shotgun (WGS) entry which is preliminary data.</text>
</comment>
<dbReference type="EMBL" id="VXLC01000007">
    <property type="protein sequence ID" value="KAA8887375.1"/>
    <property type="molecule type" value="Genomic_DNA"/>
</dbReference>
<name>A0A5N0EGY5_9NOCA</name>
<dbReference type="InterPro" id="IPR016461">
    <property type="entry name" value="COMT-like"/>
</dbReference>
<evidence type="ECO:0000256" key="5">
    <source>
        <dbReference type="SAM" id="MobiDB-lite"/>
    </source>
</evidence>
<gene>
    <name evidence="8" type="ORF">F3087_18950</name>
</gene>
<dbReference type="InterPro" id="IPR036388">
    <property type="entry name" value="WH-like_DNA-bd_sf"/>
</dbReference>
<keyword evidence="3" id="KW-0949">S-adenosyl-L-methionine</keyword>
<feature type="region of interest" description="Disordered" evidence="5">
    <location>
        <begin position="1"/>
        <end position="50"/>
    </location>
</feature>
<dbReference type="SUPFAM" id="SSF46785">
    <property type="entry name" value="Winged helix' DNA-binding domain"/>
    <property type="match status" value="1"/>
</dbReference>
<evidence type="ECO:0000259" key="6">
    <source>
        <dbReference type="Pfam" id="PF00891"/>
    </source>
</evidence>
<dbReference type="CDD" id="cd02440">
    <property type="entry name" value="AdoMet_MTases"/>
    <property type="match status" value="1"/>
</dbReference>
<dbReference type="InterPro" id="IPR029063">
    <property type="entry name" value="SAM-dependent_MTases_sf"/>
</dbReference>
<dbReference type="Gene3D" id="1.10.10.10">
    <property type="entry name" value="Winged helix-like DNA-binding domain superfamily/Winged helix DNA-binding domain"/>
    <property type="match status" value="1"/>
</dbReference>
<proteinExistence type="predicted"/>
<dbReference type="PANTHER" id="PTHR43712:SF2">
    <property type="entry name" value="O-METHYLTRANSFERASE CICE"/>
    <property type="match status" value="1"/>
</dbReference>
<dbReference type="InterPro" id="IPR012967">
    <property type="entry name" value="COMT_dimerisation"/>
</dbReference>
<dbReference type="PIRSF" id="PIRSF005739">
    <property type="entry name" value="O-mtase"/>
    <property type="match status" value="1"/>
</dbReference>
<dbReference type="GO" id="GO:0008171">
    <property type="term" value="F:O-methyltransferase activity"/>
    <property type="evidence" value="ECO:0007669"/>
    <property type="project" value="InterPro"/>
</dbReference>
<evidence type="ECO:0000259" key="7">
    <source>
        <dbReference type="Pfam" id="PF08100"/>
    </source>
</evidence>